<dbReference type="PANTHER" id="PTHR12934:SF11">
    <property type="entry name" value="LARGE RIBOSOMAL SUBUNIT PROTEIN UL15M"/>
    <property type="match status" value="1"/>
</dbReference>
<evidence type="ECO:0000313" key="11">
    <source>
        <dbReference type="Proteomes" id="UP000219036"/>
    </source>
</evidence>
<comment type="subunit">
    <text evidence="6">Part of the 50S ribosomal subunit.</text>
</comment>
<proteinExistence type="inferred from homology"/>
<dbReference type="FunFam" id="3.100.10.10:FF:000005">
    <property type="entry name" value="50S ribosomal protein L15"/>
    <property type="match status" value="1"/>
</dbReference>
<evidence type="ECO:0000256" key="4">
    <source>
        <dbReference type="ARBA" id="ARBA00022980"/>
    </source>
</evidence>
<evidence type="ECO:0000259" key="9">
    <source>
        <dbReference type="Pfam" id="PF00828"/>
    </source>
</evidence>
<dbReference type="HAMAP" id="MF_01341">
    <property type="entry name" value="Ribosomal_uL15"/>
    <property type="match status" value="1"/>
</dbReference>
<dbReference type="NCBIfam" id="TIGR01071">
    <property type="entry name" value="rplO_bact"/>
    <property type="match status" value="1"/>
</dbReference>
<keyword evidence="3 6" id="KW-0694">RNA-binding</keyword>
<dbReference type="GO" id="GO:0006412">
    <property type="term" value="P:translation"/>
    <property type="evidence" value="ECO:0007669"/>
    <property type="project" value="UniProtKB-UniRule"/>
</dbReference>
<sequence length="150" mass="16637">MGIKLHQLKPAEGATHKEKRIGRGIGSGYGKTAGRGHKGQKSRRGYGDLPAFFEGGQTPFIMRIPKRGFKNPNKKEYEIVNLKILEERFEANAEITPEILKEKRIIHCTEAVKILGDGELTKPLKVKAHKFSKSAEEKIKAAGGSCEIIE</sequence>
<protein>
    <recommendedName>
        <fullName evidence="6">Large ribosomal subunit protein uL15</fullName>
    </recommendedName>
</protein>
<evidence type="ECO:0000256" key="3">
    <source>
        <dbReference type="ARBA" id="ARBA00022884"/>
    </source>
</evidence>
<keyword evidence="2 6" id="KW-0699">rRNA-binding</keyword>
<dbReference type="Pfam" id="PF00828">
    <property type="entry name" value="Ribosomal_L27A"/>
    <property type="match status" value="1"/>
</dbReference>
<dbReference type="GO" id="GO:0003735">
    <property type="term" value="F:structural constituent of ribosome"/>
    <property type="evidence" value="ECO:0007669"/>
    <property type="project" value="InterPro"/>
</dbReference>
<feature type="compositionally biased region" description="Gly residues" evidence="8">
    <location>
        <begin position="23"/>
        <end position="33"/>
    </location>
</feature>
<evidence type="ECO:0000256" key="1">
    <source>
        <dbReference type="ARBA" id="ARBA00007320"/>
    </source>
</evidence>
<dbReference type="GO" id="GO:0022625">
    <property type="term" value="C:cytosolic large ribosomal subunit"/>
    <property type="evidence" value="ECO:0007669"/>
    <property type="project" value="TreeGrafter"/>
</dbReference>
<dbReference type="Proteomes" id="UP000219036">
    <property type="component" value="Unassembled WGS sequence"/>
</dbReference>
<evidence type="ECO:0000313" key="10">
    <source>
        <dbReference type="EMBL" id="SNZ10997.1"/>
    </source>
</evidence>
<evidence type="ECO:0000256" key="6">
    <source>
        <dbReference type="HAMAP-Rule" id="MF_01341"/>
    </source>
</evidence>
<name>A0A285NPV1_9AQUI</name>
<evidence type="ECO:0000256" key="5">
    <source>
        <dbReference type="ARBA" id="ARBA00023274"/>
    </source>
</evidence>
<dbReference type="Gene3D" id="3.100.10.10">
    <property type="match status" value="1"/>
</dbReference>
<evidence type="ECO:0000256" key="7">
    <source>
        <dbReference type="RuleBase" id="RU003888"/>
    </source>
</evidence>
<comment type="function">
    <text evidence="6">Binds to the 23S rRNA.</text>
</comment>
<evidence type="ECO:0000256" key="8">
    <source>
        <dbReference type="SAM" id="MobiDB-lite"/>
    </source>
</evidence>
<dbReference type="EMBL" id="OBEI01000012">
    <property type="protein sequence ID" value="SNZ10997.1"/>
    <property type="molecule type" value="Genomic_DNA"/>
</dbReference>
<keyword evidence="11" id="KW-1185">Reference proteome</keyword>
<gene>
    <name evidence="6" type="primary">rplO</name>
    <name evidence="10" type="ORF">SAMN06265182_1980</name>
</gene>
<comment type="similarity">
    <text evidence="1 6 7">Belongs to the universal ribosomal protein uL15 family.</text>
</comment>
<dbReference type="PANTHER" id="PTHR12934">
    <property type="entry name" value="50S RIBOSOMAL PROTEIN L15"/>
    <property type="match status" value="1"/>
</dbReference>
<dbReference type="InterPro" id="IPR005749">
    <property type="entry name" value="Ribosomal_uL15_bac-type"/>
</dbReference>
<reference evidence="11" key="1">
    <citation type="submission" date="2017-09" db="EMBL/GenBank/DDBJ databases">
        <authorList>
            <person name="Varghese N."/>
            <person name="Submissions S."/>
        </authorList>
    </citation>
    <scope>NUCLEOTIDE SEQUENCE [LARGE SCALE GENOMIC DNA]</scope>
    <source>
        <strain evidence="11">DSM 15103</strain>
    </source>
</reference>
<dbReference type="InterPro" id="IPR001196">
    <property type="entry name" value="Ribosomal_uL15_CS"/>
</dbReference>
<dbReference type="InterPro" id="IPR021131">
    <property type="entry name" value="Ribosomal_uL15/eL18"/>
</dbReference>
<evidence type="ECO:0000256" key="2">
    <source>
        <dbReference type="ARBA" id="ARBA00022730"/>
    </source>
</evidence>
<accession>A0A285NPV1</accession>
<dbReference type="PROSITE" id="PS00475">
    <property type="entry name" value="RIBOSOMAL_L15"/>
    <property type="match status" value="1"/>
</dbReference>
<dbReference type="InterPro" id="IPR030878">
    <property type="entry name" value="Ribosomal_uL15"/>
</dbReference>
<feature type="compositionally biased region" description="Basic residues" evidence="8">
    <location>
        <begin position="34"/>
        <end position="44"/>
    </location>
</feature>
<feature type="domain" description="Large ribosomal subunit protein uL15/eL18" evidence="9">
    <location>
        <begin position="79"/>
        <end position="147"/>
    </location>
</feature>
<feature type="region of interest" description="Disordered" evidence="8">
    <location>
        <begin position="1"/>
        <end position="50"/>
    </location>
</feature>
<dbReference type="SUPFAM" id="SSF52080">
    <property type="entry name" value="Ribosomal proteins L15p and L18e"/>
    <property type="match status" value="1"/>
</dbReference>
<keyword evidence="5 6" id="KW-0687">Ribonucleoprotein</keyword>
<dbReference type="AlphaFoldDB" id="A0A285NPV1"/>
<dbReference type="GO" id="GO:0019843">
    <property type="term" value="F:rRNA binding"/>
    <property type="evidence" value="ECO:0007669"/>
    <property type="project" value="UniProtKB-UniRule"/>
</dbReference>
<organism evidence="10 11">
    <name type="scientific">Persephonella hydrogeniphila</name>
    <dbReference type="NCBI Taxonomy" id="198703"/>
    <lineage>
        <taxon>Bacteria</taxon>
        <taxon>Pseudomonadati</taxon>
        <taxon>Aquificota</taxon>
        <taxon>Aquificia</taxon>
        <taxon>Aquificales</taxon>
        <taxon>Hydrogenothermaceae</taxon>
        <taxon>Persephonella</taxon>
    </lineage>
</organism>
<keyword evidence="4 6" id="KW-0689">Ribosomal protein</keyword>
<dbReference type="InterPro" id="IPR036227">
    <property type="entry name" value="Ribosomal_uL15/eL18_sf"/>
</dbReference>